<dbReference type="SUPFAM" id="SSF55331">
    <property type="entry name" value="Tautomerase/MIF"/>
    <property type="match status" value="1"/>
</dbReference>
<dbReference type="STRING" id="1804984.AYM40_33635"/>
<dbReference type="EMBL" id="CP014579">
    <property type="protein sequence ID" value="ANB77059.1"/>
    <property type="molecule type" value="Genomic_DNA"/>
</dbReference>
<dbReference type="RefSeq" id="WP_063500262.1">
    <property type="nucleotide sequence ID" value="NZ_CP014579.1"/>
</dbReference>
<dbReference type="InterPro" id="IPR028116">
    <property type="entry name" value="Cis-CaaD-like"/>
</dbReference>
<evidence type="ECO:0000313" key="3">
    <source>
        <dbReference type="Proteomes" id="UP000076852"/>
    </source>
</evidence>
<proteinExistence type="predicted"/>
<feature type="domain" description="Tautomerase cis-CaaD-like" evidence="1">
    <location>
        <begin position="1"/>
        <end position="135"/>
    </location>
</feature>
<keyword evidence="3" id="KW-1185">Reference proteome</keyword>
<evidence type="ECO:0000259" key="1">
    <source>
        <dbReference type="Pfam" id="PF14832"/>
    </source>
</evidence>
<evidence type="ECO:0000313" key="2">
    <source>
        <dbReference type="EMBL" id="ANB77059.1"/>
    </source>
</evidence>
<dbReference type="AlphaFoldDB" id="A0A160FUV1"/>
<dbReference type="Pfam" id="PF14832">
    <property type="entry name" value="Tautomerase_3"/>
    <property type="match status" value="1"/>
</dbReference>
<accession>A0A160FUV1</accession>
<dbReference type="KEGG" id="buz:AYM40_33635"/>
<name>A0A160FUV1_9BURK</name>
<dbReference type="InterPro" id="IPR014347">
    <property type="entry name" value="Tautomerase/MIF_sf"/>
</dbReference>
<dbReference type="OrthoDB" id="7595039at2"/>
<dbReference type="Proteomes" id="UP000076852">
    <property type="component" value="Chromosome 2"/>
</dbReference>
<reference evidence="2 3" key="1">
    <citation type="journal article" date="2016" name="Gene">
        <title>PacBio SMRT assembly of a complex multi-replicon genome reveals chlorocatechol degradative operon in a region of genome plasticity.</title>
        <authorList>
            <person name="Ricker N."/>
            <person name="Shen S.Y."/>
            <person name="Goordial J."/>
            <person name="Jin S."/>
            <person name="Fulthorpe R.R."/>
        </authorList>
    </citation>
    <scope>NUCLEOTIDE SEQUENCE [LARGE SCALE GENOMIC DNA]</scope>
    <source>
        <strain evidence="2 3">OLGA172</strain>
    </source>
</reference>
<gene>
    <name evidence="2" type="ORF">AYM40_33635</name>
</gene>
<protein>
    <recommendedName>
        <fullName evidence="1">Tautomerase cis-CaaD-like domain-containing protein</fullName>
    </recommendedName>
</protein>
<dbReference type="Gene3D" id="3.30.429.10">
    <property type="entry name" value="Macrophage Migration Inhibitory Factor"/>
    <property type="match status" value="1"/>
</dbReference>
<sequence>MPLWKLYHTADTLNDEQKTELAERITKNVYFRLPAFYVAVVFQEIKQGDFYIGGKPAERFVRIWIDHIARSLPTPELRESWLSRAREAIEPMFKELGISWEFHVDETSRDLWLIQGLVPPMPNTEQEVKWKTENKPSPYEVDTIAGN</sequence>
<organism evidence="2 3">
    <name type="scientific">Paraburkholderia phytofirmans OLGA172</name>
    <dbReference type="NCBI Taxonomy" id="1417228"/>
    <lineage>
        <taxon>Bacteria</taxon>
        <taxon>Pseudomonadati</taxon>
        <taxon>Pseudomonadota</taxon>
        <taxon>Betaproteobacteria</taxon>
        <taxon>Burkholderiales</taxon>
        <taxon>Burkholderiaceae</taxon>
        <taxon>Paraburkholderia</taxon>
    </lineage>
</organism>